<evidence type="ECO:0000313" key="3">
    <source>
        <dbReference type="Proteomes" id="UP000007842"/>
    </source>
</evidence>
<evidence type="ECO:0000313" key="2">
    <source>
        <dbReference type="EMBL" id="AEW92796.1"/>
    </source>
</evidence>
<dbReference type="HOGENOM" id="CLU_392271_0_0_11"/>
<dbReference type="eggNOG" id="COG4249">
    <property type="taxonomic scope" value="Bacteria"/>
</dbReference>
<dbReference type="eggNOG" id="COG3170">
    <property type="taxonomic scope" value="Bacteria"/>
</dbReference>
<dbReference type="PATRIC" id="fig|1003195.11.peg.2051"/>
<reference evidence="3" key="1">
    <citation type="submission" date="2011-12" db="EMBL/GenBank/DDBJ databases">
        <title>Complete genome sequence of Streptomyces cattleya strain DSM 46488.</title>
        <authorList>
            <person name="Ou H.-Y."/>
            <person name="Li P."/>
            <person name="Zhao C."/>
            <person name="O'Hagan D."/>
            <person name="Deng Z."/>
        </authorList>
    </citation>
    <scope>NUCLEOTIDE SEQUENCE [LARGE SCALE GENOMIC DNA]</scope>
    <source>
        <strain evidence="3">ATCC 35852 / DSM 46488 / JCM 4925 / NBRC 14057 / NRRL 8057</strain>
    </source>
</reference>
<dbReference type="KEGG" id="sct:SCAT_0413"/>
<sequence length="703" mass="74122">MTRWPAVFSRRARGDRETTPQETPDQGTAGTAPDDDPPVLVDQRDGLLLFRCSPAATPGPEDVAELARALAAQEDAARTATVVIGVDGDAPAALWRRLADTLDVLRADGVGTVRLVLSGAGAGGPDRPALAQHMADAWQLRVIAPEGPAVIVPGGTLFAPEHLTGLRGWRLFTPGGEPEPYGPRHPAPTWQPELGRLPATTASGCVVEQIPAGVLVRSPRARPPRPGDLCYSAPVDPDHPLVVVGVPGAADTADIPSDDLGALLAALPASLREKVRLAPGNHRDLLPAAQDVADSLGIEVELLTGLPLVDDASEAVRPALVGRDAALTWRPFVEAVTCRPAADDAQSPPEPLLLRWRPPVPGFGNGRQGTIQLSDDWQLTVLRAGLHLGRKDRQPPLYARPVTADHLAIDLGTPGEPLDDSVFPVLSRLLLDLDPALREYITLQALGRPSDGGRRLRRIAVQHGVRLLWPTTPAAQPVPQVRTAVAVGPAATVTPAALPPPRRAVTAAPEPQRTTGDGELPVEYRPAVARIVRATEAADHTRAAALAETLERQVFAVHGPDAPVSLEMRRLRAHVARLGGDHELAVELYRNVALTLLATRGADDPETVRAASNADACWRAAPDPATARRLAPAVLALHGELRGEAARRLRAAAERHAATLAEDAATEEAPTKDAATEVAAPYRPPGTERSGPAGERAGETATA</sequence>
<feature type="region of interest" description="Disordered" evidence="1">
    <location>
        <begin position="495"/>
        <end position="519"/>
    </location>
</feature>
<dbReference type="STRING" id="1003195.SCATT_04250"/>
<dbReference type="AlphaFoldDB" id="F8JQR6"/>
<dbReference type="OrthoDB" id="3320501at2"/>
<proteinExistence type="predicted"/>
<keyword evidence="3" id="KW-1185">Reference proteome</keyword>
<gene>
    <name evidence="2" type="ordered locus">SCATT_04250</name>
</gene>
<protein>
    <recommendedName>
        <fullName evidence="4">Tetratricopeptide repeat protein</fullName>
    </recommendedName>
</protein>
<dbReference type="KEGG" id="scy:SCATT_04250"/>
<feature type="region of interest" description="Disordered" evidence="1">
    <location>
        <begin position="657"/>
        <end position="703"/>
    </location>
</feature>
<accession>F8JQR6</accession>
<name>F8JQR6_STREN</name>
<dbReference type="EMBL" id="CP003219">
    <property type="protein sequence ID" value="AEW92796.1"/>
    <property type="molecule type" value="Genomic_DNA"/>
</dbReference>
<feature type="region of interest" description="Disordered" evidence="1">
    <location>
        <begin position="1"/>
        <end position="39"/>
    </location>
</feature>
<feature type="compositionally biased region" description="Polar residues" evidence="1">
    <location>
        <begin position="20"/>
        <end position="29"/>
    </location>
</feature>
<organism evidence="2 3">
    <name type="scientific">Streptantibioticus cattleyicolor (strain ATCC 35852 / DSM 46488 / JCM 4925 / NBRC 14057 / NRRL 8057)</name>
    <name type="common">Streptomyces cattleya</name>
    <dbReference type="NCBI Taxonomy" id="1003195"/>
    <lineage>
        <taxon>Bacteria</taxon>
        <taxon>Bacillati</taxon>
        <taxon>Actinomycetota</taxon>
        <taxon>Actinomycetes</taxon>
        <taxon>Kitasatosporales</taxon>
        <taxon>Streptomycetaceae</taxon>
        <taxon>Streptantibioticus</taxon>
    </lineage>
</organism>
<dbReference type="Proteomes" id="UP000007842">
    <property type="component" value="Chromosome"/>
</dbReference>
<evidence type="ECO:0008006" key="4">
    <source>
        <dbReference type="Google" id="ProtNLM"/>
    </source>
</evidence>
<evidence type="ECO:0000256" key="1">
    <source>
        <dbReference type="SAM" id="MobiDB-lite"/>
    </source>
</evidence>
<dbReference type="RefSeq" id="WP_014141189.1">
    <property type="nucleotide sequence ID" value="NC_016111.1"/>
</dbReference>
<accession>G8WNN4</accession>